<dbReference type="Proteomes" id="UP000481153">
    <property type="component" value="Unassembled WGS sequence"/>
</dbReference>
<dbReference type="SUPFAM" id="SSF48452">
    <property type="entry name" value="TPR-like"/>
    <property type="match status" value="1"/>
</dbReference>
<keyword evidence="2" id="KW-1185">Reference proteome</keyword>
<protein>
    <submittedName>
        <fullName evidence="1">Uncharacterized protein</fullName>
    </submittedName>
</protein>
<evidence type="ECO:0000313" key="1">
    <source>
        <dbReference type="EMBL" id="KAF0734333.1"/>
    </source>
</evidence>
<dbReference type="InterPro" id="IPR019734">
    <property type="entry name" value="TPR_rpt"/>
</dbReference>
<comment type="caution">
    <text evidence="1">The sequence shown here is derived from an EMBL/GenBank/DDBJ whole genome shotgun (WGS) entry which is preliminary data.</text>
</comment>
<reference evidence="1 2" key="1">
    <citation type="submission" date="2019-07" db="EMBL/GenBank/DDBJ databases">
        <title>Genomics analysis of Aphanomyces spp. identifies a new class of oomycete effector associated with host adaptation.</title>
        <authorList>
            <person name="Gaulin E."/>
        </authorList>
    </citation>
    <scope>NUCLEOTIDE SEQUENCE [LARGE SCALE GENOMIC DNA]</scope>
    <source>
        <strain evidence="1 2">ATCC 201684</strain>
    </source>
</reference>
<accession>A0A6G0X389</accession>
<dbReference type="AlphaFoldDB" id="A0A6G0X389"/>
<proteinExistence type="predicted"/>
<dbReference type="Gene3D" id="1.25.40.10">
    <property type="entry name" value="Tetratricopeptide repeat domain"/>
    <property type="match status" value="1"/>
</dbReference>
<evidence type="ECO:0000313" key="2">
    <source>
        <dbReference type="Proteomes" id="UP000481153"/>
    </source>
</evidence>
<dbReference type="PANTHER" id="PTHR46014:SF1">
    <property type="entry name" value="TETRATRICOPEPTIDE REPEAT PROTEIN 1"/>
    <property type="match status" value="1"/>
</dbReference>
<organism evidence="1 2">
    <name type="scientific">Aphanomyces euteiches</name>
    <dbReference type="NCBI Taxonomy" id="100861"/>
    <lineage>
        <taxon>Eukaryota</taxon>
        <taxon>Sar</taxon>
        <taxon>Stramenopiles</taxon>
        <taxon>Oomycota</taxon>
        <taxon>Saprolegniomycetes</taxon>
        <taxon>Saprolegniales</taxon>
        <taxon>Verrucalvaceae</taxon>
        <taxon>Aphanomyces</taxon>
    </lineage>
</organism>
<dbReference type="InterPro" id="IPR052769">
    <property type="entry name" value="TPR_domain_protein"/>
</dbReference>
<dbReference type="InterPro" id="IPR011990">
    <property type="entry name" value="TPR-like_helical_dom_sf"/>
</dbReference>
<name>A0A6G0X389_9STRA</name>
<dbReference type="SMART" id="SM00028">
    <property type="entry name" value="TPR"/>
    <property type="match status" value="2"/>
</dbReference>
<dbReference type="PANTHER" id="PTHR46014">
    <property type="entry name" value="TETRATRICOPEPTIDE REPEAT PROTEIN 1"/>
    <property type="match status" value="1"/>
</dbReference>
<dbReference type="VEuPathDB" id="FungiDB:AeMF1_017584"/>
<dbReference type="Gene3D" id="2.60.120.620">
    <property type="entry name" value="q2cbj1_9rhob like domain"/>
    <property type="match status" value="1"/>
</dbReference>
<dbReference type="EMBL" id="VJMJ01000115">
    <property type="protein sequence ID" value="KAF0734333.1"/>
    <property type="molecule type" value="Genomic_DNA"/>
</dbReference>
<gene>
    <name evidence="1" type="ORF">Ae201684_008935</name>
</gene>
<sequence>MLDREEVEALADGSYDITTTWEDIKAEGNAWFAKKEYKKAFEKYELALRSAPHGQVHFLHGNRATCLFHLKEFRDALDEINKALECMPTWDKGLHRKQCIVQAIAKEKAKQLNIPLGSVYADKAHVISDANPTKESTLLWRRLISSLDSANQDVLDGVFARLTNDMEFRRVMYPGLTIDDITKKNLPRSLKQLLEDPWYEQEMIDLMPKVQAKATSVLENVKRKAAAQGEFMDAATETALRPQVLREAFGREVLAMIQRVAVAKHAVLAQDTRCIADPHAERATWDILGSSTLDSLFNTGVGIQDAFLGEDFIPLLQSDVARMWKQNQLVETADRTFMRFISIEDTSESFPALAELLDKLLSIPYEINMKRQSQLCAEESIAGATSVVAFPRGVGQPLRLDCGTDAATDNGYRLSCLYAVQSTNDQIVHLQRASKQASKSEEHVEVVSDRLVLFKSQEVLHELTSNTGDDNLFYVVFRIHGRL</sequence>